<dbReference type="InterPro" id="IPR001539">
    <property type="entry name" value="Peptidase_U32"/>
</dbReference>
<proteinExistence type="predicted"/>
<dbReference type="EMBL" id="QMFB01000003">
    <property type="protein sequence ID" value="RAV22159.1"/>
    <property type="molecule type" value="Genomic_DNA"/>
</dbReference>
<sequence>MMKKPELLTTAATIDEMARLIEAGANAFNIGEQKFGMRLAGDFTPDRIAEAVKLAHNGGAKVYVVANNIMDNTILPELPGYLSQMEQCGADAIVFGDPALLLAAREAGVKLPFHWNPEMTATNYATANYWAGKGATRVVLARELNLEQVLEFKRKANIEVQVQVHGITNIFHSKRQMVKNYFDHLGRPVDNAVIGKERGLFLLEAERQDEKYPIYEDKNGTHIMSPDDVCMLESLHELLEADIDSLKIEGLMKDVRYNETVVAAYRKTIDAYFADPEGYTFDEELLQEIERIQPGERPLSFGFFYKEQVY</sequence>
<keyword evidence="2" id="KW-1185">Reference proteome</keyword>
<evidence type="ECO:0000313" key="1">
    <source>
        <dbReference type="EMBL" id="RAV22159.1"/>
    </source>
</evidence>
<dbReference type="PANTHER" id="PTHR30217">
    <property type="entry name" value="PEPTIDASE U32 FAMILY"/>
    <property type="match status" value="1"/>
</dbReference>
<evidence type="ECO:0000313" key="2">
    <source>
        <dbReference type="Proteomes" id="UP000250369"/>
    </source>
</evidence>
<accession>A0A329MQE3</accession>
<protein>
    <submittedName>
        <fullName evidence="1">U32 family peptidase</fullName>
    </submittedName>
</protein>
<comment type="caution">
    <text evidence="1">The sequence shown here is derived from an EMBL/GenBank/DDBJ whole genome shotgun (WGS) entry which is preliminary data.</text>
</comment>
<dbReference type="InterPro" id="IPR051454">
    <property type="entry name" value="RNA/ubiquinone_mod_enzymes"/>
</dbReference>
<dbReference type="AlphaFoldDB" id="A0A329MQE3"/>
<reference evidence="1 2" key="1">
    <citation type="journal article" date="2009" name="Int. J. Syst. Evol. Microbiol.">
        <title>Paenibacillus contaminans sp. nov., isolated from a contaminated laboratory plate.</title>
        <authorList>
            <person name="Chou J.H."/>
            <person name="Lee J.H."/>
            <person name="Lin M.C."/>
            <person name="Chang P.S."/>
            <person name="Arun A.B."/>
            <person name="Young C.C."/>
            <person name="Chen W.M."/>
        </authorList>
    </citation>
    <scope>NUCLEOTIDE SEQUENCE [LARGE SCALE GENOMIC DNA]</scope>
    <source>
        <strain evidence="1 2">CKOBP-6</strain>
    </source>
</reference>
<gene>
    <name evidence="1" type="ORF">DQG23_07635</name>
</gene>
<dbReference type="PANTHER" id="PTHR30217:SF7">
    <property type="entry name" value="TRNA HYDROXYLATION PROTEIN P2"/>
    <property type="match status" value="1"/>
</dbReference>
<organism evidence="1 2">
    <name type="scientific">Paenibacillus contaminans</name>
    <dbReference type="NCBI Taxonomy" id="450362"/>
    <lineage>
        <taxon>Bacteria</taxon>
        <taxon>Bacillati</taxon>
        <taxon>Bacillota</taxon>
        <taxon>Bacilli</taxon>
        <taxon>Bacillales</taxon>
        <taxon>Paenibacillaceae</taxon>
        <taxon>Paenibacillus</taxon>
    </lineage>
</organism>
<dbReference type="Pfam" id="PF01136">
    <property type="entry name" value="Peptidase_U32"/>
    <property type="match status" value="1"/>
</dbReference>
<name>A0A329MQE3_9BACL</name>
<dbReference type="OrthoDB" id="9807498at2"/>
<dbReference type="Proteomes" id="UP000250369">
    <property type="component" value="Unassembled WGS sequence"/>
</dbReference>